<dbReference type="EMBL" id="DSJL01000011">
    <property type="protein sequence ID" value="HEF66197.1"/>
    <property type="molecule type" value="Genomic_DNA"/>
</dbReference>
<dbReference type="InterPro" id="IPR045713">
    <property type="entry name" value="DUF6069"/>
</dbReference>
<reference evidence="1" key="1">
    <citation type="journal article" date="2020" name="mSystems">
        <title>Genome- and Community-Level Interaction Insights into Carbon Utilization and Element Cycling Functions of Hydrothermarchaeota in Hydrothermal Sediment.</title>
        <authorList>
            <person name="Zhou Z."/>
            <person name="Liu Y."/>
            <person name="Xu W."/>
            <person name="Pan J."/>
            <person name="Luo Z.H."/>
            <person name="Li M."/>
        </authorList>
    </citation>
    <scope>NUCLEOTIDE SEQUENCE [LARGE SCALE GENOMIC DNA]</scope>
    <source>
        <strain evidence="1">SpSt-222</strain>
    </source>
</reference>
<name>A0A7C2B2S8_THERO</name>
<sequence length="131" mass="14377">MLIWRYGILATLAAAILNAALWGLARALGVSLQVQPPGQPVAVVGLPQVILLTVIPLLVGTAFYTLLRRWTRRPFLTFLILALLIFVILLIPPFAATERAGTRFVLILMHLVATTALLAGLYRAEVRRARP</sequence>
<comment type="caution">
    <text evidence="1">The sequence shown here is derived from an EMBL/GenBank/DDBJ whole genome shotgun (WGS) entry which is preliminary data.</text>
</comment>
<evidence type="ECO:0000313" key="1">
    <source>
        <dbReference type="EMBL" id="HEF66197.1"/>
    </source>
</evidence>
<organism evidence="1">
    <name type="scientific">Thermomicrobium roseum</name>
    <dbReference type="NCBI Taxonomy" id="500"/>
    <lineage>
        <taxon>Bacteria</taxon>
        <taxon>Pseudomonadati</taxon>
        <taxon>Thermomicrobiota</taxon>
        <taxon>Thermomicrobia</taxon>
        <taxon>Thermomicrobiales</taxon>
        <taxon>Thermomicrobiaceae</taxon>
        <taxon>Thermomicrobium</taxon>
    </lineage>
</organism>
<protein>
    <submittedName>
        <fullName evidence="1">Uncharacterized protein</fullName>
    </submittedName>
</protein>
<dbReference type="Pfam" id="PF19545">
    <property type="entry name" value="DUF6069"/>
    <property type="match status" value="1"/>
</dbReference>
<gene>
    <name evidence="1" type="ORF">ENP47_11480</name>
</gene>
<accession>A0A7C2B2S8</accession>
<proteinExistence type="predicted"/>
<dbReference type="AlphaFoldDB" id="A0A7C2B2S8"/>